<protein>
    <submittedName>
        <fullName evidence="3">Toll/interleukin-1 receptor domain-containing protein</fullName>
    </submittedName>
</protein>
<proteinExistence type="predicted"/>
<keyword evidence="4" id="KW-1185">Reference proteome</keyword>
<evidence type="ECO:0000259" key="2">
    <source>
        <dbReference type="Pfam" id="PF13676"/>
    </source>
</evidence>
<evidence type="ECO:0000313" key="4">
    <source>
        <dbReference type="Proteomes" id="UP001589670"/>
    </source>
</evidence>
<dbReference type="SUPFAM" id="SSF52200">
    <property type="entry name" value="Toll/Interleukin receptor TIR domain"/>
    <property type="match status" value="1"/>
</dbReference>
<sequence length="490" mass="54820">MTEILSSDTAVGRTAAKDAPAGAVTRRVLFLSHATPEDNTFAKWLASQLAIAGYEVWCDVTALLGGERFWDNIEEAIDQATFRFLFVSTLEANRKPGTLRELKLAEEARVKHGLNDFIVPLKVDAFPFGSMHESVRDLNVMRFDFGWAEGLRRLLALLEREGAPKSPVTNANAVMDWYTRSIECDRKPVRANDSYLSNWFKLRLPKRLYAHRYCGPAETLVKVAAAFPHPYRVVGQRLLTFAPEHEVVMALGERWAGDELAVLDTRSFVSDGAPALDIASFDAANMVSDLVRQAWEAEMTRQELCAFPLASGLVARFFAAGHLEKNKAYFTPYRGRRTWRQLVGNKTRRIAGGDKVPDGYWHFGLSASPQLAPFPRIVLRYHVIFSDDGRTPWDKAERMHKARRGVCKQWWNAAWRDRLLAFCAQLGDTEGKLTIETGGDSLVVSLKPERFISPVRYFEDGQAGLDESGEIELVEDDAGEDGESGNGSAS</sequence>
<evidence type="ECO:0000313" key="3">
    <source>
        <dbReference type="EMBL" id="MFB9151663.1"/>
    </source>
</evidence>
<reference evidence="3 4" key="1">
    <citation type="submission" date="2024-09" db="EMBL/GenBank/DDBJ databases">
        <authorList>
            <person name="Sun Q."/>
            <person name="Mori K."/>
        </authorList>
    </citation>
    <scope>NUCLEOTIDE SEQUENCE [LARGE SCALE GENOMIC DNA]</scope>
    <source>
        <strain evidence="3 4">CECT 9424</strain>
    </source>
</reference>
<dbReference type="InterPro" id="IPR000157">
    <property type="entry name" value="TIR_dom"/>
</dbReference>
<dbReference type="Pfam" id="PF13676">
    <property type="entry name" value="TIR_2"/>
    <property type="match status" value="1"/>
</dbReference>
<dbReference type="Proteomes" id="UP001589670">
    <property type="component" value="Unassembled WGS sequence"/>
</dbReference>
<feature type="compositionally biased region" description="Acidic residues" evidence="1">
    <location>
        <begin position="467"/>
        <end position="483"/>
    </location>
</feature>
<gene>
    <name evidence="3" type="ORF">ACFFU4_18085</name>
</gene>
<name>A0ABV5I5C0_9RHOB</name>
<evidence type="ECO:0000256" key="1">
    <source>
        <dbReference type="SAM" id="MobiDB-lite"/>
    </source>
</evidence>
<dbReference type="Gene3D" id="3.40.50.10140">
    <property type="entry name" value="Toll/interleukin-1 receptor homology (TIR) domain"/>
    <property type="match status" value="1"/>
</dbReference>
<keyword evidence="3" id="KW-0675">Receptor</keyword>
<dbReference type="EMBL" id="JBHMEC010000038">
    <property type="protein sequence ID" value="MFB9151663.1"/>
    <property type="molecule type" value="Genomic_DNA"/>
</dbReference>
<feature type="region of interest" description="Disordered" evidence="1">
    <location>
        <begin position="463"/>
        <end position="490"/>
    </location>
</feature>
<organism evidence="3 4">
    <name type="scientific">Roseovarius ramblicola</name>
    <dbReference type="NCBI Taxonomy" id="2022336"/>
    <lineage>
        <taxon>Bacteria</taxon>
        <taxon>Pseudomonadati</taxon>
        <taxon>Pseudomonadota</taxon>
        <taxon>Alphaproteobacteria</taxon>
        <taxon>Rhodobacterales</taxon>
        <taxon>Roseobacteraceae</taxon>
        <taxon>Roseovarius</taxon>
    </lineage>
</organism>
<accession>A0ABV5I5C0</accession>
<comment type="caution">
    <text evidence="3">The sequence shown here is derived from an EMBL/GenBank/DDBJ whole genome shotgun (WGS) entry which is preliminary data.</text>
</comment>
<feature type="domain" description="TIR" evidence="2">
    <location>
        <begin position="30"/>
        <end position="155"/>
    </location>
</feature>
<dbReference type="RefSeq" id="WP_377071296.1">
    <property type="nucleotide sequence ID" value="NZ_JBHMEC010000038.1"/>
</dbReference>
<dbReference type="InterPro" id="IPR035897">
    <property type="entry name" value="Toll_tir_struct_dom_sf"/>
</dbReference>